<evidence type="ECO:0008006" key="3">
    <source>
        <dbReference type="Google" id="ProtNLM"/>
    </source>
</evidence>
<gene>
    <name evidence="1" type="ORF">WAE96_06140</name>
</gene>
<dbReference type="InterPro" id="IPR006597">
    <property type="entry name" value="Sel1-like"/>
</dbReference>
<dbReference type="Gene3D" id="1.25.40.10">
    <property type="entry name" value="Tetratricopeptide repeat domain"/>
    <property type="match status" value="1"/>
</dbReference>
<dbReference type="SMART" id="SM00671">
    <property type="entry name" value="SEL1"/>
    <property type="match status" value="2"/>
</dbReference>
<reference evidence="1 2" key="1">
    <citation type="submission" date="2023-12" db="EMBL/GenBank/DDBJ databases">
        <title>Friends and Foes: Symbiotic and Algicidal bacterial influence on Karenia brevis blooms.</title>
        <authorList>
            <person name="Fei C."/>
            <person name="Mohamed A.R."/>
            <person name="Booker A."/>
            <person name="Arshad M."/>
            <person name="Klass S."/>
            <person name="Ahn S."/>
            <person name="Gilbert P.M."/>
            <person name="Heil C.A."/>
            <person name="Martinez J.M."/>
            <person name="Amin S.A."/>
        </authorList>
    </citation>
    <scope>NUCLEOTIDE SEQUENCE [LARGE SCALE GENOMIC DNA]</scope>
    <source>
        <strain evidence="1 2">CE15</strain>
    </source>
</reference>
<name>A0ABU8EQN7_9GAMM</name>
<comment type="caution">
    <text evidence="1">The sequence shown here is derived from an EMBL/GenBank/DDBJ whole genome shotgun (WGS) entry which is preliminary data.</text>
</comment>
<dbReference type="Proteomes" id="UP001382455">
    <property type="component" value="Unassembled WGS sequence"/>
</dbReference>
<dbReference type="RefSeq" id="WP_336434882.1">
    <property type="nucleotide sequence ID" value="NZ_JBAWKS010000001.1"/>
</dbReference>
<dbReference type="InterPro" id="IPR011990">
    <property type="entry name" value="TPR-like_helical_dom_sf"/>
</dbReference>
<evidence type="ECO:0000313" key="2">
    <source>
        <dbReference type="Proteomes" id="UP001382455"/>
    </source>
</evidence>
<evidence type="ECO:0000313" key="1">
    <source>
        <dbReference type="EMBL" id="MEI4549278.1"/>
    </source>
</evidence>
<keyword evidence="2" id="KW-1185">Reference proteome</keyword>
<organism evidence="1 2">
    <name type="scientific">Pseudoalteromonas spongiae</name>
    <dbReference type="NCBI Taxonomy" id="298657"/>
    <lineage>
        <taxon>Bacteria</taxon>
        <taxon>Pseudomonadati</taxon>
        <taxon>Pseudomonadota</taxon>
        <taxon>Gammaproteobacteria</taxon>
        <taxon>Alteromonadales</taxon>
        <taxon>Pseudoalteromonadaceae</taxon>
        <taxon>Pseudoalteromonas</taxon>
    </lineage>
</organism>
<dbReference type="EMBL" id="JBAWKS010000001">
    <property type="protein sequence ID" value="MEI4549278.1"/>
    <property type="molecule type" value="Genomic_DNA"/>
</dbReference>
<dbReference type="SUPFAM" id="SSF81901">
    <property type="entry name" value="HCP-like"/>
    <property type="match status" value="1"/>
</dbReference>
<protein>
    <recommendedName>
        <fullName evidence="3">Sel1 repeat family protein</fullName>
    </recommendedName>
</protein>
<sequence length="156" mass="17352">MSDEHKFIEVDSLTIEEVEHLILSTLLAIKKELTQKAHTIVEQDAERLFATSVTMSKAKNDVGAAKYMRFAALQGHVKAQFYLGMMFAKGAGLPQSVYHAYTWLYLAESQGSIEAVEAIGKLHPLLQAKQITDAKKQAADLYENINDAIIQSEKIV</sequence>
<proteinExistence type="predicted"/>
<accession>A0ABU8EQN7</accession>